<accession>A0A109UZZ1</accession>
<keyword evidence="3 5" id="KW-1133">Transmembrane helix</keyword>
<sequence>MESLKVFDAFPKTDPHHVKRSSKGGVMSMLVYAVLLFIAWVEFGSYFGGYIDEQYIVDKTLRTTAQININMFVKTPCKYLHVTVVDVANDIHVVAETLNLQPIPFYIPYGTRIKNFNDVTTPDLDGILAEAVPAEFRKGVDNTWADGLQFDGCQIYGSIPVNKVKGELRITPKESVFRGIGARKDEINFTHVINEFSFGDFYPYIENSLDGVGRIAQNGLTSYFYFASVVPTLYRKMGAEVDTNQYSVSETDKSVTEKQSHILGIYIRYNFEALTILVKDQRIGFWQFVIRLISILSFVVYMATYAFRFIDWLLVLALGPKWSLRYQSNSQQGKGLLDQPEADAPM</sequence>
<keyword evidence="9" id="KW-1185">Reference proteome</keyword>
<evidence type="ECO:0000256" key="4">
    <source>
        <dbReference type="ARBA" id="ARBA00023136"/>
    </source>
</evidence>
<dbReference type="STRING" id="45286.A0A109UZZ1"/>
<dbReference type="GO" id="GO:0033116">
    <property type="term" value="C:endoplasmic reticulum-Golgi intermediate compartment membrane"/>
    <property type="evidence" value="ECO:0007669"/>
    <property type="project" value="UniProtKB-SubCell"/>
</dbReference>
<dbReference type="EMBL" id="CP014247">
    <property type="protein sequence ID" value="AMD22078.1"/>
    <property type="molecule type" value="Genomic_DNA"/>
</dbReference>
<dbReference type="AlphaFoldDB" id="A0A109UZZ1"/>
<keyword evidence="4 5" id="KW-0472">Membrane</keyword>
<dbReference type="GO" id="GO:0006890">
    <property type="term" value="P:retrograde vesicle-mediated transport, Golgi to endoplasmic reticulum"/>
    <property type="evidence" value="ECO:0007669"/>
    <property type="project" value="TreeGrafter"/>
</dbReference>
<reference evidence="8 9" key="1">
    <citation type="submission" date="2016-01" db="EMBL/GenBank/DDBJ databases">
        <title>Genome sequence of the yeast Holleya sinecauda.</title>
        <authorList>
            <person name="Dietrich F.S."/>
        </authorList>
    </citation>
    <scope>NUCLEOTIDE SEQUENCE [LARGE SCALE GENOMIC DNA]</scope>
    <source>
        <strain evidence="8 9">ATCC 58844</strain>
    </source>
</reference>
<keyword evidence="2 5" id="KW-0812">Transmembrane</keyword>
<dbReference type="Proteomes" id="UP000243052">
    <property type="component" value="Chromosome vii"/>
</dbReference>
<feature type="domain" description="Endoplasmic reticulum vesicle transporter C-terminal" evidence="6">
    <location>
        <begin position="148"/>
        <end position="303"/>
    </location>
</feature>
<comment type="function">
    <text evidence="5">Plays a role in transport between endoplasmic reticulum and Golgi.</text>
</comment>
<gene>
    <name evidence="8" type="ORF">AW171_hschr74088</name>
</gene>
<evidence type="ECO:0000259" key="6">
    <source>
        <dbReference type="Pfam" id="PF07970"/>
    </source>
</evidence>
<dbReference type="GeneID" id="28725408"/>
<name>A0A109UZZ1_9SACH</name>
<evidence type="ECO:0000259" key="7">
    <source>
        <dbReference type="Pfam" id="PF13850"/>
    </source>
</evidence>
<keyword evidence="5" id="KW-0931">ER-Golgi transport</keyword>
<protein>
    <recommendedName>
        <fullName evidence="5">Endoplasmic reticulum-Golgi intermediate compartment protein</fullName>
    </recommendedName>
</protein>
<dbReference type="InterPro" id="IPR039542">
    <property type="entry name" value="Erv_N"/>
</dbReference>
<dbReference type="RefSeq" id="XP_017989074.1">
    <property type="nucleotide sequence ID" value="XM_018133763.1"/>
</dbReference>
<dbReference type="Pfam" id="PF13850">
    <property type="entry name" value="ERGIC_N"/>
    <property type="match status" value="1"/>
</dbReference>
<dbReference type="GO" id="GO:0005789">
    <property type="term" value="C:endoplasmic reticulum membrane"/>
    <property type="evidence" value="ECO:0007669"/>
    <property type="project" value="UniProtKB-SubCell"/>
</dbReference>
<feature type="domain" description="Endoplasmic reticulum vesicle transporter N-terminal" evidence="7">
    <location>
        <begin position="4"/>
        <end position="91"/>
    </location>
</feature>
<dbReference type="InterPro" id="IPR045888">
    <property type="entry name" value="Erv"/>
</dbReference>
<feature type="transmembrane region" description="Helical" evidence="5">
    <location>
        <begin position="29"/>
        <end position="51"/>
    </location>
</feature>
<evidence type="ECO:0000256" key="3">
    <source>
        <dbReference type="ARBA" id="ARBA00022989"/>
    </source>
</evidence>
<comment type="subcellular location">
    <subcellularLocation>
        <location evidence="5">Endoplasmic reticulum membrane</location>
        <topology evidence="5">Multi-pass membrane protein</topology>
    </subcellularLocation>
    <subcellularLocation>
        <location evidence="5">Endoplasmic reticulum-Golgi intermediate compartment membrane</location>
        <topology evidence="5">Multi-pass membrane protein</topology>
    </subcellularLocation>
    <subcellularLocation>
        <location evidence="5">Golgi apparatus membrane</location>
        <topology evidence="5">Multi-pass membrane protein</topology>
    </subcellularLocation>
    <subcellularLocation>
        <location evidence="1">Membrane</location>
    </subcellularLocation>
</comment>
<evidence type="ECO:0000313" key="8">
    <source>
        <dbReference type="EMBL" id="AMD22078.1"/>
    </source>
</evidence>
<dbReference type="GO" id="GO:0000139">
    <property type="term" value="C:Golgi membrane"/>
    <property type="evidence" value="ECO:0007669"/>
    <property type="project" value="UniProtKB-SubCell"/>
</dbReference>
<dbReference type="PANTHER" id="PTHR10984:SF81">
    <property type="entry name" value="ER-DERIVED VESICLES PROTEIN ERV41"/>
    <property type="match status" value="1"/>
</dbReference>
<feature type="transmembrane region" description="Helical" evidence="5">
    <location>
        <begin position="288"/>
        <end position="310"/>
    </location>
</feature>
<keyword evidence="5" id="KW-0813">Transport</keyword>
<dbReference type="Pfam" id="PF07970">
    <property type="entry name" value="COPIIcoated_ERV"/>
    <property type="match status" value="1"/>
</dbReference>
<proteinExistence type="inferred from homology"/>
<keyword evidence="5" id="KW-0256">Endoplasmic reticulum</keyword>
<comment type="similarity">
    <text evidence="5">Belongs to the ERGIC family.</text>
</comment>
<dbReference type="InterPro" id="IPR012936">
    <property type="entry name" value="Erv_C"/>
</dbReference>
<keyword evidence="5" id="KW-0333">Golgi apparatus</keyword>
<evidence type="ECO:0000256" key="2">
    <source>
        <dbReference type="ARBA" id="ARBA00022692"/>
    </source>
</evidence>
<evidence type="ECO:0000313" key="9">
    <source>
        <dbReference type="Proteomes" id="UP000243052"/>
    </source>
</evidence>
<evidence type="ECO:0000256" key="5">
    <source>
        <dbReference type="RuleBase" id="RU369013"/>
    </source>
</evidence>
<dbReference type="GO" id="GO:0006888">
    <property type="term" value="P:endoplasmic reticulum to Golgi vesicle-mediated transport"/>
    <property type="evidence" value="ECO:0007669"/>
    <property type="project" value="UniProtKB-UniRule"/>
</dbReference>
<dbReference type="OrthoDB" id="5541786at2759"/>
<organism evidence="8 9">
    <name type="scientific">Eremothecium sinecaudum</name>
    <dbReference type="NCBI Taxonomy" id="45286"/>
    <lineage>
        <taxon>Eukaryota</taxon>
        <taxon>Fungi</taxon>
        <taxon>Dikarya</taxon>
        <taxon>Ascomycota</taxon>
        <taxon>Saccharomycotina</taxon>
        <taxon>Saccharomycetes</taxon>
        <taxon>Saccharomycetales</taxon>
        <taxon>Saccharomycetaceae</taxon>
        <taxon>Eremothecium</taxon>
    </lineage>
</organism>
<evidence type="ECO:0000256" key="1">
    <source>
        <dbReference type="ARBA" id="ARBA00004370"/>
    </source>
</evidence>
<dbReference type="GO" id="GO:0030134">
    <property type="term" value="C:COPII-coated ER to Golgi transport vesicle"/>
    <property type="evidence" value="ECO:0007669"/>
    <property type="project" value="TreeGrafter"/>
</dbReference>
<dbReference type="PANTHER" id="PTHR10984">
    <property type="entry name" value="ENDOPLASMIC RETICULUM-GOLGI INTERMEDIATE COMPARTMENT PROTEIN"/>
    <property type="match status" value="1"/>
</dbReference>